<dbReference type="Gene3D" id="3.50.50.60">
    <property type="entry name" value="FAD/NAD(P)-binding domain"/>
    <property type="match status" value="1"/>
</dbReference>
<evidence type="ECO:0000259" key="1">
    <source>
        <dbReference type="Pfam" id="PF01593"/>
    </source>
</evidence>
<dbReference type="PANTHER" id="PTHR42923">
    <property type="entry name" value="PROTOPORPHYRINOGEN OXIDASE"/>
    <property type="match status" value="1"/>
</dbReference>
<dbReference type="RefSeq" id="WP_187224579.1">
    <property type="nucleotide sequence ID" value="NZ_JABVED010000033.1"/>
</dbReference>
<reference evidence="2 3" key="1">
    <citation type="submission" date="2020-06" db="EMBL/GenBank/DDBJ databases">
        <title>Actinokineospora xiongansis sp. nov., isolated from soil of Baiyangdian.</title>
        <authorList>
            <person name="Zhang X."/>
        </authorList>
    </citation>
    <scope>NUCLEOTIDE SEQUENCE [LARGE SCALE GENOMIC DNA]</scope>
    <source>
        <strain evidence="2 3">HBU206404</strain>
    </source>
</reference>
<dbReference type="Pfam" id="PF01593">
    <property type="entry name" value="Amino_oxidase"/>
    <property type="match status" value="1"/>
</dbReference>
<sequence>MTADLDVAIVGAGVAGLSLAFRLRQAGRSVHVFESAAHIGGRMRSVRREGYLIDTGAEMIGTHGYPATWRLMRDLGMSEEDTPLIGGDLAMWREGRPHPHVGDPRAMVSGAGLTAAGRASLAKLMATAAARKRSFDVDRPERTPLGVTTVREFTRRHHPDVHDYLLQPLCGGFFGWDTDHAAAGPLLSHLLAVGPTKSFRTWRDGMDTLARVLASRVEVSTGVAVQEVTQTPEGARITVDGAVLTARQVVLCVPAPVAVDLHAGAPDFVRACEFRPMVKVVCLLDRPIGVGGASWAVSVPAVENPAFAGFILDDRKHPERVPPGRGMVTLFAGAGAERLLDLSNDEVVDTLVRQAARYLPDLAAACRVSVVVRFRHGLPMPTAASLATREEFVRRPVSSIDYAGDWCVQRPSSEGAVRSAELVARRITADNPLAVLRG</sequence>
<dbReference type="EMBL" id="JABVED010000033">
    <property type="protein sequence ID" value="MBC6451503.1"/>
    <property type="molecule type" value="Genomic_DNA"/>
</dbReference>
<dbReference type="SUPFAM" id="SSF51905">
    <property type="entry name" value="FAD/NAD(P)-binding domain"/>
    <property type="match status" value="1"/>
</dbReference>
<comment type="caution">
    <text evidence="2">The sequence shown here is derived from an EMBL/GenBank/DDBJ whole genome shotgun (WGS) entry which is preliminary data.</text>
</comment>
<protein>
    <submittedName>
        <fullName evidence="2">FAD-dependent oxidoreductase</fullName>
    </submittedName>
</protein>
<keyword evidence="3" id="KW-1185">Reference proteome</keyword>
<dbReference type="Gene3D" id="3.90.660.20">
    <property type="entry name" value="Protoporphyrinogen oxidase, mitochondrial, domain 2"/>
    <property type="match status" value="1"/>
</dbReference>
<evidence type="ECO:0000313" key="3">
    <source>
        <dbReference type="Proteomes" id="UP000734823"/>
    </source>
</evidence>
<dbReference type="InterPro" id="IPR050464">
    <property type="entry name" value="Zeta_carotene_desat/Oxidored"/>
</dbReference>
<proteinExistence type="predicted"/>
<dbReference type="Gene3D" id="1.10.3110.10">
    <property type="entry name" value="protoporphyrinogen ix oxidase, domain 3"/>
    <property type="match status" value="1"/>
</dbReference>
<evidence type="ECO:0000313" key="2">
    <source>
        <dbReference type="EMBL" id="MBC6451503.1"/>
    </source>
</evidence>
<name>A0ABR7LFW9_9PSEU</name>
<dbReference type="InterPro" id="IPR002937">
    <property type="entry name" value="Amino_oxidase"/>
</dbReference>
<gene>
    <name evidence="2" type="ORF">GPZ80_30600</name>
</gene>
<accession>A0ABR7LFW9</accession>
<dbReference type="InterPro" id="IPR036188">
    <property type="entry name" value="FAD/NAD-bd_sf"/>
</dbReference>
<dbReference type="Proteomes" id="UP000734823">
    <property type="component" value="Unassembled WGS sequence"/>
</dbReference>
<feature type="domain" description="Amine oxidase" evidence="1">
    <location>
        <begin position="14"/>
        <end position="427"/>
    </location>
</feature>
<dbReference type="SUPFAM" id="SSF54373">
    <property type="entry name" value="FAD-linked reductases, C-terminal domain"/>
    <property type="match status" value="1"/>
</dbReference>
<organism evidence="2 3">
    <name type="scientific">Actinokineospora xionganensis</name>
    <dbReference type="NCBI Taxonomy" id="2684470"/>
    <lineage>
        <taxon>Bacteria</taxon>
        <taxon>Bacillati</taxon>
        <taxon>Actinomycetota</taxon>
        <taxon>Actinomycetes</taxon>
        <taxon>Pseudonocardiales</taxon>
        <taxon>Pseudonocardiaceae</taxon>
        <taxon>Actinokineospora</taxon>
    </lineage>
</organism>